<feature type="chain" id="PRO_5040533486" description="Calnexin" evidence="9">
    <location>
        <begin position="25"/>
        <end position="585"/>
    </location>
</feature>
<organism evidence="11 12">
    <name type="scientific">Linnemannia schmuckeri</name>
    <dbReference type="NCBI Taxonomy" id="64567"/>
    <lineage>
        <taxon>Eukaryota</taxon>
        <taxon>Fungi</taxon>
        <taxon>Fungi incertae sedis</taxon>
        <taxon>Mucoromycota</taxon>
        <taxon>Mortierellomycotina</taxon>
        <taxon>Mortierellomycetes</taxon>
        <taxon>Mortierellales</taxon>
        <taxon>Mortierellaceae</taxon>
        <taxon>Linnemannia</taxon>
    </lineage>
</organism>
<evidence type="ECO:0000256" key="10">
    <source>
        <dbReference type="SAM" id="MobiDB-lite"/>
    </source>
</evidence>
<dbReference type="GO" id="GO:0005789">
    <property type="term" value="C:endoplasmic reticulum membrane"/>
    <property type="evidence" value="ECO:0007669"/>
    <property type="project" value="UniProtKB-SubCell"/>
</dbReference>
<keyword evidence="4 9" id="KW-0256">Endoplasmic reticulum</keyword>
<feature type="transmembrane region" description="Helical" evidence="9">
    <location>
        <begin position="497"/>
        <end position="523"/>
    </location>
</feature>
<keyword evidence="7 9" id="KW-0143">Chaperone</keyword>
<evidence type="ECO:0000256" key="9">
    <source>
        <dbReference type="RuleBase" id="RU362126"/>
    </source>
</evidence>
<dbReference type="Gene3D" id="2.60.120.200">
    <property type="match status" value="1"/>
</dbReference>
<comment type="subcellular location">
    <subcellularLocation>
        <location evidence="1">Endoplasmic reticulum membrane</location>
        <topology evidence="1">Single-pass membrane protein</topology>
    </subcellularLocation>
</comment>
<dbReference type="Proteomes" id="UP000748756">
    <property type="component" value="Unassembled WGS sequence"/>
</dbReference>
<accession>A0A9P5VD87</accession>
<dbReference type="SUPFAM" id="SSF49899">
    <property type="entry name" value="Concanavalin A-like lectins/glucanases"/>
    <property type="match status" value="1"/>
</dbReference>
<keyword evidence="12" id="KW-1185">Reference proteome</keyword>
<evidence type="ECO:0008006" key="13">
    <source>
        <dbReference type="Google" id="ProtNLM"/>
    </source>
</evidence>
<dbReference type="PANTHER" id="PTHR11073:SF1">
    <property type="entry name" value="CALNEXIN 14D-RELATED"/>
    <property type="match status" value="1"/>
</dbReference>
<dbReference type="InterPro" id="IPR013320">
    <property type="entry name" value="ConA-like_dom_sf"/>
</dbReference>
<keyword evidence="3 9" id="KW-0812">Transmembrane</keyword>
<keyword evidence="8" id="KW-1015">Disulfide bond</keyword>
<name>A0A9P5VD87_9FUNG</name>
<comment type="similarity">
    <text evidence="2 9">Belongs to the calreticulin family.</text>
</comment>
<reference evidence="11" key="1">
    <citation type="journal article" date="2020" name="Fungal Divers.">
        <title>Resolving the Mortierellaceae phylogeny through synthesis of multi-gene phylogenetics and phylogenomics.</title>
        <authorList>
            <person name="Vandepol N."/>
            <person name="Liber J."/>
            <person name="Desiro A."/>
            <person name="Na H."/>
            <person name="Kennedy M."/>
            <person name="Barry K."/>
            <person name="Grigoriev I.V."/>
            <person name="Miller A.N."/>
            <person name="O'Donnell K."/>
            <person name="Stajich J.E."/>
            <person name="Bonito G."/>
        </authorList>
    </citation>
    <scope>NUCLEOTIDE SEQUENCE</scope>
    <source>
        <strain evidence="11">NRRL 6426</strain>
    </source>
</reference>
<dbReference type="OrthoDB" id="1938156at2759"/>
<feature type="signal peptide" evidence="9">
    <location>
        <begin position="1"/>
        <end position="24"/>
    </location>
</feature>
<dbReference type="AlphaFoldDB" id="A0A9P5VD87"/>
<dbReference type="GO" id="GO:0051082">
    <property type="term" value="F:unfolded protein binding"/>
    <property type="evidence" value="ECO:0007669"/>
    <property type="project" value="InterPro"/>
</dbReference>
<evidence type="ECO:0000256" key="5">
    <source>
        <dbReference type="ARBA" id="ARBA00022989"/>
    </source>
</evidence>
<dbReference type="PANTHER" id="PTHR11073">
    <property type="entry name" value="CALRETICULIN AND CALNEXIN"/>
    <property type="match status" value="1"/>
</dbReference>
<proteinExistence type="inferred from homology"/>
<comment type="caution">
    <text evidence="11">The sequence shown here is derived from an EMBL/GenBank/DDBJ whole genome shotgun (WGS) entry which is preliminary data.</text>
</comment>
<feature type="region of interest" description="Disordered" evidence="10">
    <location>
        <begin position="250"/>
        <end position="269"/>
    </location>
</feature>
<dbReference type="InterPro" id="IPR001580">
    <property type="entry name" value="Calret/calnex"/>
</dbReference>
<protein>
    <recommendedName>
        <fullName evidence="13">Calnexin</fullName>
    </recommendedName>
</protein>
<feature type="region of interest" description="Disordered" evidence="10">
    <location>
        <begin position="322"/>
        <end position="344"/>
    </location>
</feature>
<feature type="disulfide bond" evidence="8">
    <location>
        <begin position="150"/>
        <end position="185"/>
    </location>
</feature>
<dbReference type="InterPro" id="IPR018124">
    <property type="entry name" value="Calret/calnex_CS"/>
</dbReference>
<evidence type="ECO:0000256" key="8">
    <source>
        <dbReference type="PIRSR" id="PIRSR601580-3"/>
    </source>
</evidence>
<keyword evidence="6 9" id="KW-0472">Membrane</keyword>
<dbReference type="EMBL" id="JAAAUQ010000141">
    <property type="protein sequence ID" value="KAF9154006.1"/>
    <property type="molecule type" value="Genomic_DNA"/>
</dbReference>
<keyword evidence="5 9" id="KW-1133">Transmembrane helix</keyword>
<evidence type="ECO:0000313" key="11">
    <source>
        <dbReference type="EMBL" id="KAF9154006.1"/>
    </source>
</evidence>
<dbReference type="GO" id="GO:0005509">
    <property type="term" value="F:calcium ion binding"/>
    <property type="evidence" value="ECO:0007669"/>
    <property type="project" value="InterPro"/>
</dbReference>
<feature type="region of interest" description="Disordered" evidence="10">
    <location>
        <begin position="533"/>
        <end position="585"/>
    </location>
</feature>
<dbReference type="PROSITE" id="PS00804">
    <property type="entry name" value="CALRETICULIN_2"/>
    <property type="match status" value="1"/>
</dbReference>
<dbReference type="PRINTS" id="PR00626">
    <property type="entry name" value="CALRETICULIN"/>
</dbReference>
<evidence type="ECO:0000256" key="2">
    <source>
        <dbReference type="ARBA" id="ARBA00010983"/>
    </source>
</evidence>
<evidence type="ECO:0000256" key="1">
    <source>
        <dbReference type="ARBA" id="ARBA00004389"/>
    </source>
</evidence>
<dbReference type="PROSITE" id="PS00805">
    <property type="entry name" value="CALRETICULIN_REPEAT"/>
    <property type="match status" value="1"/>
</dbReference>
<dbReference type="Gene3D" id="2.10.250.10">
    <property type="entry name" value="Calreticulin/calnexin, P domain"/>
    <property type="match status" value="1"/>
</dbReference>
<keyword evidence="9" id="KW-0732">Signal</keyword>
<dbReference type="FunFam" id="2.60.120.200:FF:000011">
    <property type="entry name" value="Probable calnexin"/>
    <property type="match status" value="1"/>
</dbReference>
<dbReference type="FunFam" id="2.10.250.10:FF:000001">
    <property type="entry name" value="Calnexin homolog"/>
    <property type="match status" value="1"/>
</dbReference>
<dbReference type="GO" id="GO:0006457">
    <property type="term" value="P:protein folding"/>
    <property type="evidence" value="ECO:0007669"/>
    <property type="project" value="InterPro"/>
</dbReference>
<dbReference type="PROSITE" id="PS00803">
    <property type="entry name" value="CALRETICULIN_1"/>
    <property type="match status" value="1"/>
</dbReference>
<dbReference type="SUPFAM" id="SSF63887">
    <property type="entry name" value="P-domain of calnexin/calreticulin"/>
    <property type="match status" value="1"/>
</dbReference>
<dbReference type="InterPro" id="IPR009033">
    <property type="entry name" value="Calreticulin/calnexin_P_dom_sf"/>
</dbReference>
<dbReference type="Pfam" id="PF00262">
    <property type="entry name" value="Calreticulin"/>
    <property type="match status" value="1"/>
</dbReference>
<sequence length="585" mass="64414">MARTFTLGLVGLIALSSAISMVHAHEEQKPFNAGNDKLATDDATYQLAEFKATSIKAPFLEQFATNWSDRWTASEATKESNAEGEVFSYVGKWSVEEPSVYPGLKNDLGLVAKSAAAHHAISASLPEVVDNKDKTLVVQYEVKAQDGLECGGAYMKLLTESPQGIKFKEFSNDTPYTIMFGPDKCGATDKVHFIFRHKNPITGVHEEKHLQSAPLSKLSKRTTLYTLIVNPNQTFEIKVNGESAASGSLLENFQPPVNPAKEIDDTSDTKPANWVEEARIPDAKATKPEDWDEEAPATILDEKAIKPADWLEGEAAEIPDPEAVKPEDWDDEEDGDWVPVSIPNPKCERNGCGPWVRPRISNPAYKGKWSAPLIDNPNYKGVWAPRKIPNPGFFEDLSPANFEKIGAVGFEIWTMQKDILFDNIYIGHSVADAESLAAETWEIKYKAEKEQEELANPIPKSKEDDSKADESLVQFMMRQFREFTAMAIEDPMQAMTAYPLVVSCLAGAVGVSFGLMLIIVGLMHGDPESQQLRAAAKAKKTDAATADDKAEDVSKVDTDKEGDEEFKEEPVVRKRAIAAASSSNK</sequence>
<evidence type="ECO:0000256" key="7">
    <source>
        <dbReference type="ARBA" id="ARBA00023186"/>
    </source>
</evidence>
<evidence type="ECO:0000256" key="4">
    <source>
        <dbReference type="ARBA" id="ARBA00022824"/>
    </source>
</evidence>
<evidence type="ECO:0000256" key="3">
    <source>
        <dbReference type="ARBA" id="ARBA00022692"/>
    </source>
</evidence>
<gene>
    <name evidence="11" type="ORF">BG015_002149</name>
</gene>
<evidence type="ECO:0000256" key="6">
    <source>
        <dbReference type="ARBA" id="ARBA00023136"/>
    </source>
</evidence>
<evidence type="ECO:0000313" key="12">
    <source>
        <dbReference type="Proteomes" id="UP000748756"/>
    </source>
</evidence>
<feature type="compositionally biased region" description="Basic and acidic residues" evidence="10">
    <location>
        <begin position="539"/>
        <end position="559"/>
    </location>
</feature>
<dbReference type="GO" id="GO:0036503">
    <property type="term" value="P:ERAD pathway"/>
    <property type="evidence" value="ECO:0007669"/>
    <property type="project" value="TreeGrafter"/>
</dbReference>